<sequence>MPIQLSPDERERIQDLTTQLLDRTLRDRDELGLGEGQDSHVNLNSKRWKKLQSQPNLTLYADRTPDAAWIPAFCREDWRYPISVVGVGRIQCTLDDMLLAVLTPGIAAQRLRSVLMERRPEQDSEFIPIVMPSQRTPFRFIGLTRFVYSAEWPVAVLVGPREFVLACSMGEVTTANGERVGYELFQSVSRQSQIVDGTAMARSQIIEARVFWEQPDGSVLVYNKLIVDAKNRVPDKLKQRMLCHSLHNFWKFVPRCVENKKLRWCLKHKKTLIHELQLPSRAQAMIQNALNCAGCGLIAPRPQSKKVSTNQCELCDAFLCSDAFCRASCQLTMVRSSATTSYEEKLPMCLNCIAFVRSRNAADIARSEVNEVRRSFHDESPASTRSWP</sequence>
<proteinExistence type="predicted"/>
<dbReference type="OrthoDB" id="88907at2759"/>
<dbReference type="PANTHER" id="PTHR13510">
    <property type="entry name" value="FYVE-FINGER-CONTAINING RAB5 EFFECTOR PROTEIN RABENOSYN-5-RELATED"/>
    <property type="match status" value="1"/>
</dbReference>
<keyword evidence="2" id="KW-1185">Reference proteome</keyword>
<dbReference type="EMBL" id="JAGDFL010001465">
    <property type="protein sequence ID" value="KAG7375836.1"/>
    <property type="molecule type" value="Genomic_DNA"/>
</dbReference>
<dbReference type="AlphaFoldDB" id="A0A8T1V4G4"/>
<reference evidence="1" key="1">
    <citation type="submission" date="2021-02" db="EMBL/GenBank/DDBJ databases">
        <authorList>
            <person name="Palmer J.M."/>
        </authorList>
    </citation>
    <scope>NUCLEOTIDE SEQUENCE</scope>
    <source>
        <strain evidence="1">SCRP23</strain>
    </source>
</reference>
<evidence type="ECO:0000313" key="2">
    <source>
        <dbReference type="Proteomes" id="UP000693981"/>
    </source>
</evidence>
<organism evidence="1 2">
    <name type="scientific">Phytophthora boehmeriae</name>
    <dbReference type="NCBI Taxonomy" id="109152"/>
    <lineage>
        <taxon>Eukaryota</taxon>
        <taxon>Sar</taxon>
        <taxon>Stramenopiles</taxon>
        <taxon>Oomycota</taxon>
        <taxon>Peronosporomycetes</taxon>
        <taxon>Peronosporales</taxon>
        <taxon>Peronosporaceae</taxon>
        <taxon>Phytophthora</taxon>
    </lineage>
</organism>
<dbReference type="PANTHER" id="PTHR13510:SF44">
    <property type="entry name" value="RABENOSYN-5"/>
    <property type="match status" value="1"/>
</dbReference>
<comment type="caution">
    <text evidence="1">The sequence shown here is derived from an EMBL/GenBank/DDBJ whole genome shotgun (WGS) entry which is preliminary data.</text>
</comment>
<name>A0A8T1V4G4_9STRA</name>
<accession>A0A8T1V4G4</accession>
<evidence type="ECO:0000313" key="1">
    <source>
        <dbReference type="EMBL" id="KAG7375836.1"/>
    </source>
</evidence>
<dbReference type="InterPro" id="IPR052727">
    <property type="entry name" value="Rab4/Rab5_effector"/>
</dbReference>
<dbReference type="Proteomes" id="UP000693981">
    <property type="component" value="Unassembled WGS sequence"/>
</dbReference>
<protein>
    <submittedName>
        <fullName evidence="1">Uncharacterized protein</fullName>
    </submittedName>
</protein>
<gene>
    <name evidence="1" type="ORF">PHYBOEH_001982</name>
</gene>